<accession>A0AC34QLW0</accession>
<evidence type="ECO:0000313" key="1">
    <source>
        <dbReference type="Proteomes" id="UP000887576"/>
    </source>
</evidence>
<dbReference type="WBParaSite" id="JU765_v2.g1757.t1">
    <property type="protein sequence ID" value="JU765_v2.g1757.t1"/>
    <property type="gene ID" value="JU765_v2.g1757"/>
</dbReference>
<name>A0AC34QLW0_9BILA</name>
<organism evidence="1 2">
    <name type="scientific">Panagrolaimus sp. JU765</name>
    <dbReference type="NCBI Taxonomy" id="591449"/>
    <lineage>
        <taxon>Eukaryota</taxon>
        <taxon>Metazoa</taxon>
        <taxon>Ecdysozoa</taxon>
        <taxon>Nematoda</taxon>
        <taxon>Chromadorea</taxon>
        <taxon>Rhabditida</taxon>
        <taxon>Tylenchina</taxon>
        <taxon>Panagrolaimomorpha</taxon>
        <taxon>Panagrolaimoidea</taxon>
        <taxon>Panagrolaimidae</taxon>
        <taxon>Panagrolaimus</taxon>
    </lineage>
</organism>
<proteinExistence type="predicted"/>
<dbReference type="Proteomes" id="UP000887576">
    <property type="component" value="Unplaced"/>
</dbReference>
<sequence>MTAGRDAVTAGRKIASAAVKNRTQSPFFTWLRDKLLAVHRQPITPPPGLPNEDGKCHFHYPHRFPNTQTARSPDPPALPGGVHNLIADNYYQSRDARRNVEPSPKLYQADKEGKLGVFSDVDKKSIEQPVLAANKGPSQNYGLKAPTPGFGYEWTRNIQEEQASQIHDTNLAAITKFDKYTKLH</sequence>
<reference evidence="2" key="1">
    <citation type="submission" date="2022-11" db="UniProtKB">
        <authorList>
            <consortium name="WormBaseParasite"/>
        </authorList>
    </citation>
    <scope>IDENTIFICATION</scope>
</reference>
<protein>
    <submittedName>
        <fullName evidence="2">NADH dehydrogenase [ubiquinone] 1 alpha subcomplex subunit 7</fullName>
    </submittedName>
</protein>
<evidence type="ECO:0000313" key="2">
    <source>
        <dbReference type="WBParaSite" id="JU765_v2.g1757.t1"/>
    </source>
</evidence>